<dbReference type="Proteomes" id="UP000704712">
    <property type="component" value="Unassembled WGS sequence"/>
</dbReference>
<dbReference type="EMBL" id="JAACNO010002776">
    <property type="protein sequence ID" value="KAF4130923.1"/>
    <property type="molecule type" value="Genomic_DNA"/>
</dbReference>
<accession>A0A833WJE4</accession>
<reference evidence="1" key="1">
    <citation type="submission" date="2020-04" db="EMBL/GenBank/DDBJ databases">
        <title>Hybrid Assembly of Korean Phytophthora infestans isolates.</title>
        <authorList>
            <person name="Prokchorchik M."/>
            <person name="Lee Y."/>
            <person name="Seo J."/>
            <person name="Cho J.-H."/>
            <person name="Park Y.-E."/>
            <person name="Jang D.-C."/>
            <person name="Im J.-S."/>
            <person name="Choi J.-G."/>
            <person name="Park H.-J."/>
            <person name="Lee G.-B."/>
            <person name="Lee Y.-G."/>
            <person name="Hong S.-Y."/>
            <person name="Cho K."/>
            <person name="Sohn K.H."/>
        </authorList>
    </citation>
    <scope>NUCLEOTIDE SEQUENCE</scope>
    <source>
        <strain evidence="1">KR_1_A1</strain>
        <strain evidence="2">KR_2_A2</strain>
    </source>
</reference>
<evidence type="ECO:0000313" key="2">
    <source>
        <dbReference type="EMBL" id="KAF4130923.1"/>
    </source>
</evidence>
<comment type="caution">
    <text evidence="1">The sequence shown here is derived from an EMBL/GenBank/DDBJ whole genome shotgun (WGS) entry which is preliminary data.</text>
</comment>
<evidence type="ECO:0000313" key="3">
    <source>
        <dbReference type="Proteomes" id="UP000602510"/>
    </source>
</evidence>
<gene>
    <name evidence="1" type="ORF">GN244_ATG04593</name>
    <name evidence="2" type="ORF">GN958_ATG19928</name>
</gene>
<keyword evidence="3" id="KW-1185">Reference proteome</keyword>
<sequence length="117" mass="13021">MYFEVFAKPLPGERWCNSLCEHYTLHDNATASRAPFTGYISCEPPQPDWKLLAGQREINSCTFSVQALGHLVIAINKLVSACSGRRVFWSNGLLNSTNRSTSEALAVTGVKLIKRYV</sequence>
<organism evidence="1 3">
    <name type="scientific">Phytophthora infestans</name>
    <name type="common">Potato late blight agent</name>
    <name type="synonym">Botrytis infestans</name>
    <dbReference type="NCBI Taxonomy" id="4787"/>
    <lineage>
        <taxon>Eukaryota</taxon>
        <taxon>Sar</taxon>
        <taxon>Stramenopiles</taxon>
        <taxon>Oomycota</taxon>
        <taxon>Peronosporomycetes</taxon>
        <taxon>Peronosporales</taxon>
        <taxon>Peronosporaceae</taxon>
        <taxon>Phytophthora</taxon>
    </lineage>
</organism>
<dbReference type="Proteomes" id="UP000602510">
    <property type="component" value="Unassembled WGS sequence"/>
</dbReference>
<dbReference type="EMBL" id="WSZM01000092">
    <property type="protein sequence ID" value="KAF4043117.1"/>
    <property type="molecule type" value="Genomic_DNA"/>
</dbReference>
<name>A0A833WJE4_PHYIN</name>
<dbReference type="AlphaFoldDB" id="A0A833WJE4"/>
<proteinExistence type="predicted"/>
<protein>
    <submittedName>
        <fullName evidence="1">Uncharacterized protein</fullName>
    </submittedName>
</protein>
<evidence type="ECO:0000313" key="1">
    <source>
        <dbReference type="EMBL" id="KAF4043117.1"/>
    </source>
</evidence>